<organism evidence="2 3">
    <name type="scientific">Alternaria alternata</name>
    <name type="common">Alternaria rot fungus</name>
    <name type="synonym">Torula alternata</name>
    <dbReference type="NCBI Taxonomy" id="5599"/>
    <lineage>
        <taxon>Eukaryota</taxon>
        <taxon>Fungi</taxon>
        <taxon>Dikarya</taxon>
        <taxon>Ascomycota</taxon>
        <taxon>Pezizomycotina</taxon>
        <taxon>Dothideomycetes</taxon>
        <taxon>Pleosporomycetidae</taxon>
        <taxon>Pleosporales</taxon>
        <taxon>Pleosporineae</taxon>
        <taxon>Pleosporaceae</taxon>
        <taxon>Alternaria</taxon>
        <taxon>Alternaria sect. Alternaria</taxon>
        <taxon>Alternaria alternata complex</taxon>
    </lineage>
</organism>
<dbReference type="VEuPathDB" id="FungiDB:CC77DRAFT_1058317"/>
<evidence type="ECO:0000313" key="3">
    <source>
        <dbReference type="Proteomes" id="UP000077248"/>
    </source>
</evidence>
<dbReference type="AlphaFoldDB" id="A0A177DXB9"/>
<name>A0A177DXB9_ALTAL</name>
<dbReference type="Proteomes" id="UP000077248">
    <property type="component" value="Unassembled WGS sequence"/>
</dbReference>
<sequence>MPETPTHISSAATTKATSFDVDRPLWAPQFLPNSMAAATNPARTAVISEEHGLPDESQPCQIKMPQSQPCFSGPKAERKNPQSFPLSAFLACPDPSGRYPSKFRFLGASCVQKDLRCSESFVPSAFSSHTKNAVKSAAYCAPASKSLETVPIRSTFDSDVQQEKPSFPTPLTQGLKVPRPMLFDFPTRCNLPPNASTTPPIQLAPTVLSTEHAIANDGNHGSPSNCSLRRGQPYLDDVRTIVNSHFHGRWQRPLVAADPDTPPACNSFPLQPKKKSKFFADGHLIGHDSIPAFQQPVIEAPVLTDNNAAALIDSSAPIPPEDCSRSPVTDLYDKLETKRAWNTDFASGAHVPNLVTADISLLDTVTLSDPYDCGESQQCMSPLPEYRPVDLDPIKQNYRRSILSTVCQLETDIGESISDSDAAEYDVISPVSSQDTWVELSNPAQCSFDMASSSDDESNEENDESYCGSY</sequence>
<proteinExistence type="predicted"/>
<evidence type="ECO:0000313" key="2">
    <source>
        <dbReference type="EMBL" id="OAG23820.1"/>
    </source>
</evidence>
<protein>
    <submittedName>
        <fullName evidence="2">Uncharacterized protein</fullName>
    </submittedName>
</protein>
<feature type="compositionally biased region" description="Acidic residues" evidence="1">
    <location>
        <begin position="454"/>
        <end position="464"/>
    </location>
</feature>
<dbReference type="RefSeq" id="XP_018389241.1">
    <property type="nucleotide sequence ID" value="XM_018528120.1"/>
</dbReference>
<evidence type="ECO:0000256" key="1">
    <source>
        <dbReference type="SAM" id="MobiDB-lite"/>
    </source>
</evidence>
<dbReference type="GeneID" id="29113714"/>
<feature type="region of interest" description="Disordered" evidence="1">
    <location>
        <begin position="448"/>
        <end position="470"/>
    </location>
</feature>
<reference evidence="2 3" key="1">
    <citation type="submission" date="2016-05" db="EMBL/GenBank/DDBJ databases">
        <title>Comparative analysis of secretome profiles of manganese(II)-oxidizing ascomycete fungi.</title>
        <authorList>
            <consortium name="DOE Joint Genome Institute"/>
            <person name="Zeiner C.A."/>
            <person name="Purvine S.O."/>
            <person name="Zink E.M."/>
            <person name="Wu S."/>
            <person name="Pasa-Tolic L."/>
            <person name="Chaput D.L."/>
            <person name="Haridas S."/>
            <person name="Grigoriev I.V."/>
            <person name="Santelli C.M."/>
            <person name="Hansel C.M."/>
        </authorList>
    </citation>
    <scope>NUCLEOTIDE SEQUENCE [LARGE SCALE GENOMIC DNA]</scope>
    <source>
        <strain evidence="2 3">SRC1lrK2f</strain>
    </source>
</reference>
<accession>A0A177DXB9</accession>
<keyword evidence="3" id="KW-1185">Reference proteome</keyword>
<dbReference type="EMBL" id="KV441472">
    <property type="protein sequence ID" value="OAG23820.1"/>
    <property type="molecule type" value="Genomic_DNA"/>
</dbReference>
<dbReference type="KEGG" id="aalt:CC77DRAFT_1058317"/>
<gene>
    <name evidence="2" type="ORF">CC77DRAFT_1058317</name>
</gene>